<dbReference type="AlphaFoldDB" id="D7BTD5"/>
<dbReference type="EMBL" id="CP002047">
    <property type="protein sequence ID" value="ADI07374.1"/>
    <property type="molecule type" value="Genomic_DNA"/>
</dbReference>
<name>D7BTD5_STRBB</name>
<evidence type="ECO:0000259" key="2">
    <source>
        <dbReference type="Pfam" id="PF11716"/>
    </source>
</evidence>
<feature type="domain" description="Mycothiol-dependent maleylpyruvate isomerase metal-binding" evidence="2">
    <location>
        <begin position="29"/>
        <end position="149"/>
    </location>
</feature>
<dbReference type="Pfam" id="PF11716">
    <property type="entry name" value="MDMPI_N"/>
    <property type="match status" value="1"/>
</dbReference>
<gene>
    <name evidence="3" type="ordered locus">SBI_04253</name>
</gene>
<dbReference type="PATRIC" id="fig|749414.3.peg.4399"/>
<dbReference type="Proteomes" id="UP000000377">
    <property type="component" value="Chromosome"/>
</dbReference>
<dbReference type="InterPro" id="IPR024344">
    <property type="entry name" value="MDMPI_metal-binding"/>
</dbReference>
<evidence type="ECO:0000313" key="4">
    <source>
        <dbReference type="Proteomes" id="UP000000377"/>
    </source>
</evidence>
<organism evidence="3 4">
    <name type="scientific">Streptomyces bingchenggensis (strain BCW-1)</name>
    <dbReference type="NCBI Taxonomy" id="749414"/>
    <lineage>
        <taxon>Bacteria</taxon>
        <taxon>Bacillati</taxon>
        <taxon>Actinomycetota</taxon>
        <taxon>Actinomycetes</taxon>
        <taxon>Kitasatosporales</taxon>
        <taxon>Streptomycetaceae</taxon>
        <taxon>Streptomyces</taxon>
    </lineage>
</organism>
<dbReference type="InterPro" id="IPR034660">
    <property type="entry name" value="DinB/YfiT-like"/>
</dbReference>
<dbReference type="GO" id="GO:0046872">
    <property type="term" value="F:metal ion binding"/>
    <property type="evidence" value="ECO:0007669"/>
    <property type="project" value="InterPro"/>
</dbReference>
<evidence type="ECO:0000313" key="3">
    <source>
        <dbReference type="EMBL" id="ADI07374.1"/>
    </source>
</evidence>
<dbReference type="SUPFAM" id="SSF109854">
    <property type="entry name" value="DinB/YfiT-like putative metalloenzymes"/>
    <property type="match status" value="1"/>
</dbReference>
<dbReference type="eggNOG" id="COG0346">
    <property type="taxonomic scope" value="Bacteria"/>
</dbReference>
<feature type="region of interest" description="Disordered" evidence="1">
    <location>
        <begin position="198"/>
        <end position="237"/>
    </location>
</feature>
<dbReference type="KEGG" id="sbh:SBI_04253"/>
<accession>D7BTD5</accession>
<reference evidence="3 4" key="1">
    <citation type="journal article" date="2010" name="J. Bacteriol.">
        <title>Genome sequence of the milbemycin-producing bacterium Streptomyces bingchenggensis.</title>
        <authorList>
            <person name="Wang X.J."/>
            <person name="Yan Y.J."/>
            <person name="Zhang B."/>
            <person name="An J."/>
            <person name="Wang J.J."/>
            <person name="Tian J."/>
            <person name="Jiang L."/>
            <person name="Chen Y.H."/>
            <person name="Huang S.X."/>
            <person name="Yin M."/>
            <person name="Zhang J."/>
            <person name="Gao A.L."/>
            <person name="Liu C.X."/>
            <person name="Zhu Z.X."/>
            <person name="Xiang W.S."/>
        </authorList>
    </citation>
    <scope>NUCLEOTIDE SEQUENCE [LARGE SCALE GENOMIC DNA]</scope>
    <source>
        <strain evidence="3 4">BCW-1</strain>
    </source>
</reference>
<keyword evidence="4" id="KW-1185">Reference proteome</keyword>
<evidence type="ECO:0000256" key="1">
    <source>
        <dbReference type="SAM" id="MobiDB-lite"/>
    </source>
</evidence>
<protein>
    <recommendedName>
        <fullName evidence="2">Mycothiol-dependent maleylpyruvate isomerase metal-binding domain-containing protein</fullName>
    </recommendedName>
</protein>
<sequence length="237" mass="25041">MTTTAAAIPHPTPEAMPTAAPWAELLSAAADDCLAALLTTADQDWSRPAHGLDWTCRETLDHLALGLTGYAGLLIARPQDRYITLFASLDPAAPVPACLEGIRIAASLLTSTVRDTAGQVRAWHPWGHSDAAGFAAMGITELLVHTHDITRALGLPWAPPDGPVGAALTRLFPGAPAGNSPFDTLLWCTGRIPLPGRPRRAEWQWDGTPEGDRNARSAPGPRVRPPRAGGVRTDVVG</sequence>
<dbReference type="STRING" id="749414.SBI_04253"/>
<feature type="compositionally biased region" description="Low complexity" evidence="1">
    <location>
        <begin position="218"/>
        <end position="237"/>
    </location>
</feature>
<proteinExistence type="predicted"/>
<dbReference type="HOGENOM" id="CLU_107588_0_0_11"/>